<dbReference type="EMBL" id="JASHIE010000006">
    <property type="protein sequence ID" value="MDI9875064.1"/>
    <property type="molecule type" value="Genomic_DNA"/>
</dbReference>
<evidence type="ECO:0000259" key="4">
    <source>
        <dbReference type="Pfam" id="PF10566"/>
    </source>
</evidence>
<dbReference type="InterPro" id="IPR029483">
    <property type="entry name" value="GH97_C"/>
</dbReference>
<comment type="caution">
    <text evidence="7">The sequence shown here is derived from an EMBL/GenBank/DDBJ whole genome shotgun (WGS) entry which is preliminary data.</text>
</comment>
<dbReference type="PANTHER" id="PTHR35803:SF3">
    <property type="entry name" value="ALPHA-GLUCOSIDASE"/>
    <property type="match status" value="1"/>
</dbReference>
<evidence type="ECO:0000313" key="8">
    <source>
        <dbReference type="Proteomes" id="UP001225761"/>
    </source>
</evidence>
<keyword evidence="8" id="KW-1185">Reference proteome</keyword>
<dbReference type="SUPFAM" id="SSF51445">
    <property type="entry name" value="(Trans)glycosidases"/>
    <property type="match status" value="1"/>
</dbReference>
<dbReference type="Gene3D" id="3.20.20.70">
    <property type="entry name" value="Aldolase class I"/>
    <property type="match status" value="1"/>
</dbReference>
<dbReference type="Gene3D" id="2.70.98.10">
    <property type="match status" value="1"/>
</dbReference>
<proteinExistence type="predicted"/>
<name>A0ABT6Z339_9BACT</name>
<sequence length="609" mass="69260">MKKILHQLIIFGMIALIGQHAGLSQTYRLASPSKKTVVLVKVNDKKELVYKIEQQGKPIVDWSNMGLGLQKQVLGQQVSILKQQKRTVNEMIQWRLGENAKIMNHYHELTLNCQSNSYPFQVIFRAFDSSIAFRYVLPKPTKNQVEVIKKEYTTFNLIQNFTLYQYNEESVFKPTLIDSLTKTSDFPSTLTHEKKYLSIGEADNRSYTKAELCKGMEPHSLGIAFRKDSVVFDREFTTPWRTISVASSAVELHQFSDLAFRLTTAYNDTIPNWIKPGKVLRLSLNTKDGLAGVDFAAAHNFQYIMFDAGWYGAEFRTSSDPTQIIPELDLHQVIAHGKEKGVGVILYVNKIGLLAHLDEILPLYKKWGVAGFKFGFVDGLSQKGITWLNYAIKKTLDYGFILNIHDNYKPTGLSHSYPNLLTQEGIRGNENAPDAFHNMVLPFTRYLAGAADYTYCYPNSIKSFSNKLLVSRGQQLALSVVYFSPLQAIFWYGNPADYKNEGEIEFFTHVPTVWDESRYLQGEIGQHISVARRKGTTWFVGTATGFNDWSGKLTLDFLSAGKKYKMSIYEDDENFKTIHKRVMTIQKNSVVPFNIKAKGGQAIILEEIK</sequence>
<dbReference type="Pfam" id="PF14509">
    <property type="entry name" value="GH97_C"/>
    <property type="match status" value="1"/>
</dbReference>
<dbReference type="RefSeq" id="WP_283381813.1">
    <property type="nucleotide sequence ID" value="NZ_JASHIE010000006.1"/>
</dbReference>
<dbReference type="Pfam" id="PF14508">
    <property type="entry name" value="GH97_N"/>
    <property type="match status" value="1"/>
</dbReference>
<accession>A0ABT6Z339</accession>
<keyword evidence="7" id="KW-0378">Hydrolase</keyword>
<organism evidence="7 8">
    <name type="scientific">Flectobacillus rivi</name>
    <dbReference type="NCBI Taxonomy" id="2984209"/>
    <lineage>
        <taxon>Bacteria</taxon>
        <taxon>Pseudomonadati</taxon>
        <taxon>Bacteroidota</taxon>
        <taxon>Cytophagia</taxon>
        <taxon>Cytophagales</taxon>
        <taxon>Flectobacillaceae</taxon>
        <taxon>Flectobacillus</taxon>
    </lineage>
</organism>
<dbReference type="InterPro" id="IPR014718">
    <property type="entry name" value="GH-type_carb-bd"/>
</dbReference>
<dbReference type="InterPro" id="IPR019563">
    <property type="entry name" value="GH97_catalytic"/>
</dbReference>
<feature type="domain" description="Glycosyl-hydrolase 97 N-terminal" evidence="5">
    <location>
        <begin position="29"/>
        <end position="262"/>
    </location>
</feature>
<evidence type="ECO:0000256" key="3">
    <source>
        <dbReference type="ARBA" id="ARBA00022837"/>
    </source>
</evidence>
<dbReference type="GO" id="GO:0016787">
    <property type="term" value="F:hydrolase activity"/>
    <property type="evidence" value="ECO:0007669"/>
    <property type="project" value="UniProtKB-KW"/>
</dbReference>
<evidence type="ECO:0000256" key="1">
    <source>
        <dbReference type="ARBA" id="ARBA00001913"/>
    </source>
</evidence>
<reference evidence="7 8" key="1">
    <citation type="submission" date="2023-05" db="EMBL/GenBank/DDBJ databases">
        <title>Novel species of genus Flectobacillus isolated from stream in China.</title>
        <authorList>
            <person name="Lu H."/>
        </authorList>
    </citation>
    <scope>NUCLEOTIDE SEQUENCE [LARGE SCALE GENOMIC DNA]</scope>
    <source>
        <strain evidence="7 8">LFS242W</strain>
    </source>
</reference>
<dbReference type="InterPro" id="IPR013785">
    <property type="entry name" value="Aldolase_TIM"/>
</dbReference>
<dbReference type="Proteomes" id="UP001225761">
    <property type="component" value="Unassembled WGS sequence"/>
</dbReference>
<gene>
    <name evidence="7" type="ORF">QM481_11050</name>
</gene>
<evidence type="ECO:0000259" key="5">
    <source>
        <dbReference type="Pfam" id="PF14508"/>
    </source>
</evidence>
<feature type="domain" description="Glycosyl-hydrolase 97 C-terminal oligomerisation" evidence="6">
    <location>
        <begin position="513"/>
        <end position="605"/>
    </location>
</feature>
<comment type="subunit">
    <text evidence="2">Monomer.</text>
</comment>
<evidence type="ECO:0000256" key="2">
    <source>
        <dbReference type="ARBA" id="ARBA00011245"/>
    </source>
</evidence>
<feature type="domain" description="Glycosyl-hydrolase 97 catalytic" evidence="4">
    <location>
        <begin position="284"/>
        <end position="426"/>
    </location>
</feature>
<comment type="cofactor">
    <cofactor evidence="1">
        <name>Ca(2+)</name>
        <dbReference type="ChEBI" id="CHEBI:29108"/>
    </cofactor>
</comment>
<dbReference type="InterPro" id="IPR029486">
    <property type="entry name" value="GH97_N"/>
</dbReference>
<keyword evidence="3" id="KW-0106">Calcium</keyword>
<protein>
    <submittedName>
        <fullName evidence="7">Glycoside hydrolase family 97 catalytic domain-containing protein</fullName>
    </submittedName>
</protein>
<dbReference type="InterPro" id="IPR052720">
    <property type="entry name" value="Glycosyl_hydrolase_97"/>
</dbReference>
<evidence type="ECO:0000259" key="6">
    <source>
        <dbReference type="Pfam" id="PF14509"/>
    </source>
</evidence>
<evidence type="ECO:0000313" key="7">
    <source>
        <dbReference type="EMBL" id="MDI9875064.1"/>
    </source>
</evidence>
<dbReference type="PANTHER" id="PTHR35803">
    <property type="entry name" value="GLUCAN 1,4-ALPHA-GLUCOSIDASE SUSB-RELATED"/>
    <property type="match status" value="1"/>
</dbReference>
<dbReference type="InterPro" id="IPR017853">
    <property type="entry name" value="GH"/>
</dbReference>
<dbReference type="Pfam" id="PF10566">
    <property type="entry name" value="Glyco_hydro_97"/>
    <property type="match status" value="1"/>
</dbReference>